<evidence type="ECO:0000256" key="1">
    <source>
        <dbReference type="ARBA" id="ARBA00004123"/>
    </source>
</evidence>
<dbReference type="AlphaFoldDB" id="A0A7J0FE67"/>
<name>A0A7J0FE67_9ERIC</name>
<evidence type="ECO:0000313" key="4">
    <source>
        <dbReference type="EMBL" id="GFY96994.1"/>
    </source>
</evidence>
<dbReference type="GO" id="GO:0005634">
    <property type="term" value="C:nucleus"/>
    <property type="evidence" value="ECO:0007669"/>
    <property type="project" value="UniProtKB-SubCell"/>
</dbReference>
<reference evidence="4 5" key="1">
    <citation type="submission" date="2019-07" db="EMBL/GenBank/DDBJ databases">
        <title>De Novo Assembly of kiwifruit Actinidia rufa.</title>
        <authorList>
            <person name="Sugita-Konishi S."/>
            <person name="Sato K."/>
            <person name="Mori E."/>
            <person name="Abe Y."/>
            <person name="Kisaki G."/>
            <person name="Hamano K."/>
            <person name="Suezawa K."/>
            <person name="Otani M."/>
            <person name="Fukuda T."/>
            <person name="Manabe T."/>
            <person name="Gomi K."/>
            <person name="Tabuchi M."/>
            <person name="Akimitsu K."/>
            <person name="Kataoka I."/>
        </authorList>
    </citation>
    <scope>NUCLEOTIDE SEQUENCE [LARGE SCALE GENOMIC DNA]</scope>
    <source>
        <strain evidence="5">cv. Fuchu</strain>
    </source>
</reference>
<sequence length="375" mass="42254">MRLKKGSKVEVLSKKEVPTGSWYCAEVMSGNGHTYNVRYGRFPMPSEALVERVPRKAIRPCPPLVEGVDIWVPGDHVELFQNMSWKTATVVKALDGNNFLVRLVGEYEEIRAHKAHLRVRQSWEDDKWVMVGKGDVYCKMSMKKNWTDTNTKLYAGEDYFQVKRNMGVQEPYISTSTRKRASSIGFTYLEAHDAAVQKVRAIEKEGSPRRICAVRSSPLTEKVDAHLSPLEKLGGNFNDSSLSGMPRLVYTDSCASSVGSCSANGIIPYRLPLCPMNNKNEDTESFCSDAESFCGCGYEEEGSYLSRNEELVAQDHGLELCTYRSTMQALYASGPLSWEDEMKMTDIRRALHISNDEHLRELRHLIAFGSRIPIG</sequence>
<dbReference type="InterPro" id="IPR005491">
    <property type="entry name" value="ENT_dom"/>
</dbReference>
<dbReference type="SMART" id="SM00743">
    <property type="entry name" value="Agenet"/>
    <property type="match status" value="2"/>
</dbReference>
<proteinExistence type="predicted"/>
<organism evidence="4 5">
    <name type="scientific">Actinidia rufa</name>
    <dbReference type="NCBI Taxonomy" id="165716"/>
    <lineage>
        <taxon>Eukaryota</taxon>
        <taxon>Viridiplantae</taxon>
        <taxon>Streptophyta</taxon>
        <taxon>Embryophyta</taxon>
        <taxon>Tracheophyta</taxon>
        <taxon>Spermatophyta</taxon>
        <taxon>Magnoliopsida</taxon>
        <taxon>eudicotyledons</taxon>
        <taxon>Gunneridae</taxon>
        <taxon>Pentapetalae</taxon>
        <taxon>asterids</taxon>
        <taxon>Ericales</taxon>
        <taxon>Actinidiaceae</taxon>
        <taxon>Actinidia</taxon>
    </lineage>
</organism>
<dbReference type="InterPro" id="IPR008395">
    <property type="entry name" value="Agenet-like_dom"/>
</dbReference>
<dbReference type="PANTHER" id="PTHR31917">
    <property type="entry name" value="AGENET DOMAIN-CONTAINING PROTEIN-RELATED"/>
    <property type="match status" value="1"/>
</dbReference>
<dbReference type="EMBL" id="BJWL01000011">
    <property type="protein sequence ID" value="GFY96994.1"/>
    <property type="molecule type" value="Genomic_DNA"/>
</dbReference>
<evidence type="ECO:0000259" key="3">
    <source>
        <dbReference type="PROSITE" id="PS51138"/>
    </source>
</evidence>
<dbReference type="SMART" id="SM01191">
    <property type="entry name" value="ENT"/>
    <property type="match status" value="1"/>
</dbReference>
<protein>
    <submittedName>
        <fullName evidence="4">Plant tudor-like RNA-binding protein</fullName>
    </submittedName>
</protein>
<keyword evidence="2" id="KW-0539">Nucleus</keyword>
<dbReference type="InterPro" id="IPR014002">
    <property type="entry name" value="Agenet_dom_plant"/>
</dbReference>
<dbReference type="Gene3D" id="1.10.1240.40">
    <property type="entry name" value="ENT domain"/>
    <property type="match status" value="1"/>
</dbReference>
<dbReference type="OrthoDB" id="663550at2759"/>
<accession>A0A7J0FE67</accession>
<keyword evidence="5" id="KW-1185">Reference proteome</keyword>
<dbReference type="SUPFAM" id="SSF158639">
    <property type="entry name" value="ENT-like"/>
    <property type="match status" value="1"/>
</dbReference>
<evidence type="ECO:0000313" key="5">
    <source>
        <dbReference type="Proteomes" id="UP000585474"/>
    </source>
</evidence>
<dbReference type="PANTHER" id="PTHR31917:SF5">
    <property type="entry name" value="OS02G0204500 PROTEIN"/>
    <property type="match status" value="1"/>
</dbReference>
<evidence type="ECO:0000256" key="2">
    <source>
        <dbReference type="ARBA" id="ARBA00023242"/>
    </source>
</evidence>
<dbReference type="Proteomes" id="UP000585474">
    <property type="component" value="Unassembled WGS sequence"/>
</dbReference>
<comment type="subcellular location">
    <subcellularLocation>
        <location evidence="1">Nucleus</location>
    </subcellularLocation>
</comment>
<dbReference type="PROSITE" id="PS51138">
    <property type="entry name" value="ENT"/>
    <property type="match status" value="1"/>
</dbReference>
<comment type="caution">
    <text evidence="4">The sequence shown here is derived from an EMBL/GenBank/DDBJ whole genome shotgun (WGS) entry which is preliminary data.</text>
</comment>
<feature type="domain" description="ENT" evidence="3">
    <location>
        <begin position="311"/>
        <end position="375"/>
    </location>
</feature>
<gene>
    <name evidence="4" type="ORF">Acr_11g0013000</name>
</gene>
<dbReference type="Pfam" id="PF05641">
    <property type="entry name" value="Agenet"/>
    <property type="match status" value="1"/>
</dbReference>
<dbReference type="Pfam" id="PF03735">
    <property type="entry name" value="ENT"/>
    <property type="match status" value="1"/>
</dbReference>
<dbReference type="InterPro" id="IPR036142">
    <property type="entry name" value="ENT_dom-like_sf"/>
</dbReference>
<dbReference type="CDD" id="cd20406">
    <property type="entry name" value="Tudor_Agenet_AtDUF_rpt2_4"/>
    <property type="match status" value="1"/>
</dbReference>